<dbReference type="VEuPathDB" id="FungiDB:TRICI_004410"/>
<dbReference type="FunFam" id="3.40.50.300:FF:000269">
    <property type="entry name" value="ATP-dependent RNA helicase SUPV3L1, mitochondrial"/>
    <property type="match status" value="1"/>
</dbReference>
<evidence type="ECO:0000256" key="4">
    <source>
        <dbReference type="ARBA" id="ARBA00012552"/>
    </source>
</evidence>
<dbReference type="InterPro" id="IPR022192">
    <property type="entry name" value="SUV3_C"/>
</dbReference>
<dbReference type="PANTHER" id="PTHR12131:SF1">
    <property type="entry name" value="ATP-DEPENDENT RNA HELICASE SUPV3L1, MITOCHONDRIAL-RELATED"/>
    <property type="match status" value="1"/>
</dbReference>
<evidence type="ECO:0000256" key="6">
    <source>
        <dbReference type="ARBA" id="ARBA00022801"/>
    </source>
</evidence>
<protein>
    <recommendedName>
        <fullName evidence="4">RNA helicase</fullName>
        <ecNumber evidence="4">3.6.4.13</ecNumber>
    </recommendedName>
</protein>
<comment type="subcellular location">
    <subcellularLocation>
        <location evidence="3">Mitochondrion matrix</location>
    </subcellularLocation>
</comment>
<dbReference type="InterPro" id="IPR001650">
    <property type="entry name" value="Helicase_C-like"/>
</dbReference>
<dbReference type="GO" id="GO:0003724">
    <property type="term" value="F:RNA helicase activity"/>
    <property type="evidence" value="ECO:0007669"/>
    <property type="project" value="UniProtKB-EC"/>
</dbReference>
<dbReference type="EC" id="3.6.4.13" evidence="4"/>
<dbReference type="InterPro" id="IPR044774">
    <property type="entry name" value="Suv3_DEXQc"/>
</dbReference>
<evidence type="ECO:0000256" key="1">
    <source>
        <dbReference type="ARBA" id="ARBA00001936"/>
    </source>
</evidence>
<comment type="cofactor">
    <cofactor evidence="2">
        <name>Mg(2+)</name>
        <dbReference type="ChEBI" id="CHEBI:18420"/>
    </cofactor>
</comment>
<evidence type="ECO:0000313" key="14">
    <source>
        <dbReference type="EMBL" id="KAA8909701.1"/>
    </source>
</evidence>
<dbReference type="InterPro" id="IPR014001">
    <property type="entry name" value="Helicase_ATP-bd"/>
</dbReference>
<reference evidence="14" key="1">
    <citation type="journal article" date="2019" name="G3 (Bethesda)">
        <title>Genome Assemblies of Two Rare Opportunistic Yeast Pathogens: Diutina rugosa (syn. Candida rugosa) and Trichomonascus ciferrii (syn. Candida ciferrii).</title>
        <authorList>
            <person name="Mixao V."/>
            <person name="Saus E."/>
            <person name="Hansen A.P."/>
            <person name="Lass-Florl C."/>
            <person name="Gabaldon T."/>
        </authorList>
    </citation>
    <scope>NUCLEOTIDE SEQUENCE</scope>
    <source>
        <strain evidence="14">CBS 4856</strain>
    </source>
</reference>
<dbReference type="SMART" id="SM00490">
    <property type="entry name" value="HELICc"/>
    <property type="match status" value="1"/>
</dbReference>
<dbReference type="PANTHER" id="PTHR12131">
    <property type="entry name" value="ATP-DEPENDENT RNA AND DNA HELICASE"/>
    <property type="match status" value="1"/>
</dbReference>
<feature type="domain" description="Helicase ATP-binding" evidence="12">
    <location>
        <begin position="142"/>
        <end position="277"/>
    </location>
</feature>
<dbReference type="Gene3D" id="1.20.272.40">
    <property type="match status" value="1"/>
</dbReference>
<evidence type="ECO:0000256" key="5">
    <source>
        <dbReference type="ARBA" id="ARBA00022741"/>
    </source>
</evidence>
<evidence type="ECO:0000256" key="2">
    <source>
        <dbReference type="ARBA" id="ARBA00001946"/>
    </source>
</evidence>
<dbReference type="GO" id="GO:0000965">
    <property type="term" value="P:mitochondrial RNA 3'-end processing"/>
    <property type="evidence" value="ECO:0007669"/>
    <property type="project" value="TreeGrafter"/>
</dbReference>
<dbReference type="AlphaFoldDB" id="A0A642V125"/>
<evidence type="ECO:0000256" key="10">
    <source>
        <dbReference type="ARBA" id="ARBA00023128"/>
    </source>
</evidence>
<dbReference type="CDD" id="cd17913">
    <property type="entry name" value="DEXQc_Suv3"/>
    <property type="match status" value="1"/>
</dbReference>
<accession>A0A642V125</accession>
<gene>
    <name evidence="14" type="ORF">TRICI_004410</name>
</gene>
<dbReference type="InterPro" id="IPR055206">
    <property type="entry name" value="DEXQc_SUV3"/>
</dbReference>
<dbReference type="InterPro" id="IPR050699">
    <property type="entry name" value="RNA-DNA_Helicase"/>
</dbReference>
<dbReference type="GO" id="GO:0016787">
    <property type="term" value="F:hydrolase activity"/>
    <property type="evidence" value="ECO:0007669"/>
    <property type="project" value="UniProtKB-KW"/>
</dbReference>
<name>A0A642V125_9ASCO</name>
<comment type="caution">
    <text evidence="14">The sequence shown here is derived from an EMBL/GenBank/DDBJ whole genome shotgun (WGS) entry which is preliminary data.</text>
</comment>
<dbReference type="EMBL" id="SWFS01000335">
    <property type="protein sequence ID" value="KAA8909701.1"/>
    <property type="molecule type" value="Genomic_DNA"/>
</dbReference>
<proteinExistence type="predicted"/>
<keyword evidence="7" id="KW-0347">Helicase</keyword>
<dbReference type="GO" id="GO:0005759">
    <property type="term" value="C:mitochondrial matrix"/>
    <property type="evidence" value="ECO:0007669"/>
    <property type="project" value="UniProtKB-SubCell"/>
</dbReference>
<dbReference type="InterPro" id="IPR027417">
    <property type="entry name" value="P-loop_NTPase"/>
</dbReference>
<dbReference type="GO" id="GO:0045025">
    <property type="term" value="C:mitochondrial degradosome"/>
    <property type="evidence" value="ECO:0007669"/>
    <property type="project" value="TreeGrafter"/>
</dbReference>
<evidence type="ECO:0000313" key="15">
    <source>
        <dbReference type="Proteomes" id="UP000761534"/>
    </source>
</evidence>
<dbReference type="InterPro" id="IPR041082">
    <property type="entry name" value="Suv3_C_1"/>
</dbReference>
<dbReference type="SMART" id="SM00487">
    <property type="entry name" value="DEXDc"/>
    <property type="match status" value="1"/>
</dbReference>
<evidence type="ECO:0000256" key="11">
    <source>
        <dbReference type="ARBA" id="ARBA00047984"/>
    </source>
</evidence>
<keyword evidence="15" id="KW-1185">Reference proteome</keyword>
<evidence type="ECO:0000256" key="8">
    <source>
        <dbReference type="ARBA" id="ARBA00022840"/>
    </source>
</evidence>
<keyword evidence="6" id="KW-0378">Hydrolase</keyword>
<dbReference type="Proteomes" id="UP000761534">
    <property type="component" value="Unassembled WGS sequence"/>
</dbReference>
<dbReference type="OrthoDB" id="6692397at2759"/>
<evidence type="ECO:0000256" key="7">
    <source>
        <dbReference type="ARBA" id="ARBA00022806"/>
    </source>
</evidence>
<keyword evidence="10" id="KW-0496">Mitochondrion</keyword>
<feature type="domain" description="Helicase C-terminal" evidence="13">
    <location>
        <begin position="307"/>
        <end position="479"/>
    </location>
</feature>
<dbReference type="Pfam" id="PF22527">
    <property type="entry name" value="DEXQc_Suv3"/>
    <property type="match status" value="1"/>
</dbReference>
<evidence type="ECO:0000259" key="13">
    <source>
        <dbReference type="PROSITE" id="PS51194"/>
    </source>
</evidence>
<comment type="cofactor">
    <cofactor evidence="1">
        <name>Mn(2+)</name>
        <dbReference type="ChEBI" id="CHEBI:29035"/>
    </cofactor>
</comment>
<dbReference type="Gene3D" id="1.20.58.1080">
    <property type="match status" value="1"/>
</dbReference>
<dbReference type="PROSITE" id="PS51194">
    <property type="entry name" value="HELICASE_CTER"/>
    <property type="match status" value="1"/>
</dbReference>
<dbReference type="CDD" id="cd18805">
    <property type="entry name" value="SF2_C_suv3"/>
    <property type="match status" value="1"/>
</dbReference>
<organism evidence="14 15">
    <name type="scientific">Trichomonascus ciferrii</name>
    <dbReference type="NCBI Taxonomy" id="44093"/>
    <lineage>
        <taxon>Eukaryota</taxon>
        <taxon>Fungi</taxon>
        <taxon>Dikarya</taxon>
        <taxon>Ascomycota</taxon>
        <taxon>Saccharomycotina</taxon>
        <taxon>Dipodascomycetes</taxon>
        <taxon>Dipodascales</taxon>
        <taxon>Trichomonascaceae</taxon>
        <taxon>Trichomonascus</taxon>
        <taxon>Trichomonascus ciferrii complex</taxon>
    </lineage>
</organism>
<dbReference type="Pfam" id="PF00271">
    <property type="entry name" value="Helicase_C"/>
    <property type="match status" value="1"/>
</dbReference>
<evidence type="ECO:0000256" key="9">
    <source>
        <dbReference type="ARBA" id="ARBA00022946"/>
    </source>
</evidence>
<dbReference type="PROSITE" id="PS51192">
    <property type="entry name" value="HELICASE_ATP_BIND_1"/>
    <property type="match status" value="1"/>
</dbReference>
<dbReference type="SUPFAM" id="SSF52540">
    <property type="entry name" value="P-loop containing nucleoside triphosphate hydrolases"/>
    <property type="match status" value="1"/>
</dbReference>
<sequence length="638" mass="72581">MIFSKNIKRKKVNGFDEELENMFEILHQNIIHSHSSDLNKLTGVANFEELSEQFKSKVMKNNSEPKGGELEEYAQYKDYCKSDVLIPSAAYMRKARQLNGNPHRFYKDTILMLMRSFVNFTLTPEEAELRMDLSTPADWYPQARAIPRKVFLHVGPTNSGKTYTALKAFQDSKQGFYAGPLRLLAKEVYQRMKDANKPCNLVTGEEIIEELDPATNEPAQLSSGTVEMIDMNHDLDVAVIDEIQMIEDRDRGWAWTAAFLSVRAKTVHLCGDESSVNIIRKLVQQTGDELEVVRYTRLSPLVVDQYPLKKQFKDIEPGDCVVAFSKRELFQIKNTIERQGEEKKLKCAVIYGSLPAETRAEQARLFNDPNSDYNVLVASDAVGMGLNLAIKRIVFTTVRKFDGVQEAKVPIAQIKQIGGRAGRYRIAGQAKKTGDDVNDEVGRVTAMSKKDLKYIRQCFEVSTPKIRRAGLFPSEAVLRQYALVMGYNTPFHSILGMLSRYSITSEHYELSDIRQMIEAARVFDGVHRLTFEDKLVLAKAPVNMKNPIVKRAFIRFCQVIANGESKNIVEIPDTGIQYLRMTNLPMGTASDTYESVHRMINLFLWLSYRFPISLKDRKGALELRALCETKIGTVLRRH</sequence>
<dbReference type="Pfam" id="PF12513">
    <property type="entry name" value="SUV3_C"/>
    <property type="match status" value="1"/>
</dbReference>
<keyword evidence="9" id="KW-0809">Transit peptide</keyword>
<dbReference type="FunFam" id="3.40.50.300:FF:000957">
    <property type="entry name" value="ATP-dependent RNA helicase SUV3L, mitochondrial"/>
    <property type="match status" value="1"/>
</dbReference>
<keyword evidence="5" id="KW-0547">Nucleotide-binding</keyword>
<evidence type="ECO:0000259" key="12">
    <source>
        <dbReference type="PROSITE" id="PS51192"/>
    </source>
</evidence>
<dbReference type="Pfam" id="PF18147">
    <property type="entry name" value="Suv3_C_1"/>
    <property type="match status" value="1"/>
</dbReference>
<keyword evidence="8" id="KW-0067">ATP-binding</keyword>
<evidence type="ECO:0000256" key="3">
    <source>
        <dbReference type="ARBA" id="ARBA00004305"/>
    </source>
</evidence>
<dbReference type="GO" id="GO:0005524">
    <property type="term" value="F:ATP binding"/>
    <property type="evidence" value="ECO:0007669"/>
    <property type="project" value="UniProtKB-KW"/>
</dbReference>
<comment type="catalytic activity">
    <reaction evidence="11">
        <text>ATP + H2O = ADP + phosphate + H(+)</text>
        <dbReference type="Rhea" id="RHEA:13065"/>
        <dbReference type="ChEBI" id="CHEBI:15377"/>
        <dbReference type="ChEBI" id="CHEBI:15378"/>
        <dbReference type="ChEBI" id="CHEBI:30616"/>
        <dbReference type="ChEBI" id="CHEBI:43474"/>
        <dbReference type="ChEBI" id="CHEBI:456216"/>
        <dbReference type="EC" id="3.6.4.13"/>
    </reaction>
</comment>
<dbReference type="Gene3D" id="3.40.50.300">
    <property type="entry name" value="P-loop containing nucleotide triphosphate hydrolases"/>
    <property type="match status" value="2"/>
</dbReference>